<comment type="similarity">
    <text evidence="1">Belongs to the Glu/Leu/Phe/Val dehydrogenases family.</text>
</comment>
<dbReference type="InterPro" id="IPR006096">
    <property type="entry name" value="Glu/Leu/Phe/Val/Trp_DH_C"/>
</dbReference>
<evidence type="ECO:0000259" key="3">
    <source>
        <dbReference type="SMART" id="SM00839"/>
    </source>
</evidence>
<dbReference type="Pfam" id="PF00208">
    <property type="entry name" value="ELFV_dehydrog"/>
    <property type="match status" value="1"/>
</dbReference>
<dbReference type="InterPro" id="IPR036291">
    <property type="entry name" value="NAD(P)-bd_dom_sf"/>
</dbReference>
<dbReference type="EMBL" id="QGKM01000041">
    <property type="protein sequence ID" value="PWQ95838.1"/>
    <property type="molecule type" value="Genomic_DNA"/>
</dbReference>
<evidence type="ECO:0000313" key="5">
    <source>
        <dbReference type="Proteomes" id="UP000245539"/>
    </source>
</evidence>
<dbReference type="SUPFAM" id="SSF53223">
    <property type="entry name" value="Aminoacid dehydrogenase-like, N-terminal domain"/>
    <property type="match status" value="1"/>
</dbReference>
<dbReference type="PANTHER" id="PTHR11606:SF39">
    <property type="entry name" value="GLUTAMATE_PHENYLALANINE_LEUCINE_VALINE_L-TRYPTOPHAN DEHYDROGENASE C-TERMINAL DOMAIN-CONTAINING PROTEIN"/>
    <property type="match status" value="1"/>
</dbReference>
<dbReference type="Gene3D" id="3.40.50.720">
    <property type="entry name" value="NAD(P)-binding Rossmann-like Domain"/>
    <property type="match status" value="1"/>
</dbReference>
<sequence length="995" mass="112832">MNLNTTDQIVEELNRKVSDSNQQLSANFSWLKTEMSPYFLRLNQDESDALSLLALSLHNLERFTRLTLVDRPDCLMLAQVDEKGSLYHTLHDLPERNIKYLEITTSFSPLPGCDKNLEVMRCDFSLDTETPITEKTITQIPEAISQQVTDAMLVLDAEFNLTEVPGLLQTLWLNDEEYVRDSPADRVARLLHLFHATEHNGGIYLRRETTNHDEYRISFGVTNPPHSGFLSQLLEVFQRLNISVKRSYALTIHSGISPYFLSTFYVKPRDKQPLNAGSPLYSLLKRELYNTQILSTASTSYGQLVETGMMTGNDATLVSAMIGFCHTNLAHSAPDIYDLESIMPAFHNNPDITTQLVKLFYTRFDPELDTLSRKDDYESTLKQTLEFVESFNSGRRVLDNYRRTIFRCATSFIRFCLKTNFFVPEKHALAFRLDPKYLEDLEPHFTKDLPADRPFRITYFAGRRGSGYHIGFSDIARGGWRTLITQSRDDYITSASTIFKENYVLAHTQHLKNKDIYEGGSKMVAILNIDPRSTAEQRQQYLYKLQFGFINAFLDLYITEGGLAKDTRVVDYYGQDEPIELGPDENMHNVMIELIAKTAADRGYVLGSGIMSSKLVGINHKDYGVTSIGVIRFAEVTMQEMGINMHNDPFSVKFTGGPNGDVAGNAMRLLYERCPLVQIKLIIDGSGALFDPEGLDKAAMSNVVLKSDVEAFDTTALHTGGFMIYRTQTQKQGMSVLYRKVTMTDNGPEEEWISTDAFYKLFNNLVFTVETDLFIPAGGRPETIDSSNVERFLKEDGKPSAQVIIEGANSFITPPARTFLQQNGVVIMRDASANKCGVISSSYEIIANLMFSDEEFLACKEEYVADVIDILNHMAEQEARAILKRHRELKGTITYTDLSNKISREINQHYARMFEFFQANPERCGRPDHRKALRTHMPALIQNNPGLHDRIDRLPEKVKYAILASKLASAMVYAGNDDSLYEDLIDAQLKRIDSN</sequence>
<keyword evidence="2" id="KW-0560">Oxidoreductase</keyword>
<dbReference type="AlphaFoldDB" id="A0A317CBA1"/>
<dbReference type="Proteomes" id="UP000245539">
    <property type="component" value="Unassembled WGS sequence"/>
</dbReference>
<dbReference type="SMART" id="SM00839">
    <property type="entry name" value="ELFV_dehydrog"/>
    <property type="match status" value="1"/>
</dbReference>
<name>A0A317CBA1_9GAMM</name>
<evidence type="ECO:0000313" key="4">
    <source>
        <dbReference type="EMBL" id="PWQ95838.1"/>
    </source>
</evidence>
<evidence type="ECO:0000256" key="2">
    <source>
        <dbReference type="ARBA" id="ARBA00023002"/>
    </source>
</evidence>
<dbReference type="RefSeq" id="WP_109838310.1">
    <property type="nucleotide sequence ID" value="NZ_QGKM01000041.1"/>
</dbReference>
<comment type="caution">
    <text evidence="4">The sequence shown here is derived from an EMBL/GenBank/DDBJ whole genome shotgun (WGS) entry which is preliminary data.</text>
</comment>
<gene>
    <name evidence="4" type="ORF">DKW60_14155</name>
</gene>
<evidence type="ECO:0000256" key="1">
    <source>
        <dbReference type="ARBA" id="ARBA00006382"/>
    </source>
</evidence>
<dbReference type="GO" id="GO:0004352">
    <property type="term" value="F:glutamate dehydrogenase (NAD+) activity"/>
    <property type="evidence" value="ECO:0007669"/>
    <property type="project" value="TreeGrafter"/>
</dbReference>
<organism evidence="4 5">
    <name type="scientific">Leucothrix pacifica</name>
    <dbReference type="NCBI Taxonomy" id="1247513"/>
    <lineage>
        <taxon>Bacteria</taxon>
        <taxon>Pseudomonadati</taxon>
        <taxon>Pseudomonadota</taxon>
        <taxon>Gammaproteobacteria</taxon>
        <taxon>Thiotrichales</taxon>
        <taxon>Thiotrichaceae</taxon>
        <taxon>Leucothrix</taxon>
    </lineage>
</organism>
<dbReference type="PANTHER" id="PTHR11606">
    <property type="entry name" value="GLUTAMATE DEHYDROGENASE"/>
    <property type="match status" value="1"/>
</dbReference>
<dbReference type="OrthoDB" id="9758052at2"/>
<dbReference type="InterPro" id="IPR046346">
    <property type="entry name" value="Aminoacid_DH-like_N_sf"/>
</dbReference>
<proteinExistence type="inferred from homology"/>
<protein>
    <submittedName>
        <fullName evidence="4">Amino acid dehydrogenase</fullName>
    </submittedName>
</protein>
<keyword evidence="5" id="KW-1185">Reference proteome</keyword>
<dbReference type="GO" id="GO:0006538">
    <property type="term" value="P:L-glutamate catabolic process"/>
    <property type="evidence" value="ECO:0007669"/>
    <property type="project" value="TreeGrafter"/>
</dbReference>
<reference evidence="4 5" key="1">
    <citation type="submission" date="2018-05" db="EMBL/GenBank/DDBJ databases">
        <title>Leucothrix arctica sp. nov., isolated from Arctic seawater.</title>
        <authorList>
            <person name="Choi A."/>
            <person name="Baek K."/>
        </authorList>
    </citation>
    <scope>NUCLEOTIDE SEQUENCE [LARGE SCALE GENOMIC DNA]</scope>
    <source>
        <strain evidence="4 5">JCM 18388</strain>
    </source>
</reference>
<accession>A0A317CBA1</accession>
<feature type="domain" description="Glutamate/phenylalanine/leucine/valine/L-tryptophan dehydrogenase C-terminal" evidence="3">
    <location>
        <begin position="617"/>
        <end position="891"/>
    </location>
</feature>
<dbReference type="SUPFAM" id="SSF51735">
    <property type="entry name" value="NAD(P)-binding Rossmann-fold domains"/>
    <property type="match status" value="1"/>
</dbReference>